<comment type="caution">
    <text evidence="4">The sequence shown here is derived from an EMBL/GenBank/DDBJ whole genome shotgun (WGS) entry which is preliminary data.</text>
</comment>
<dbReference type="PANTHER" id="PTHR46844">
    <property type="entry name" value="SLR5058 PROTEIN"/>
    <property type="match status" value="1"/>
</dbReference>
<evidence type="ECO:0000256" key="1">
    <source>
        <dbReference type="SAM" id="Coils"/>
    </source>
</evidence>
<evidence type="ECO:0000256" key="2">
    <source>
        <dbReference type="SAM" id="Phobius"/>
    </source>
</evidence>
<evidence type="ECO:0000259" key="3">
    <source>
        <dbReference type="PROSITE" id="PS50837"/>
    </source>
</evidence>
<dbReference type="PROSITE" id="PS50837">
    <property type="entry name" value="NACHT"/>
    <property type="match status" value="1"/>
</dbReference>
<dbReference type="AlphaFoldDB" id="A0A552F6W0"/>
<feature type="transmembrane region" description="Helical" evidence="2">
    <location>
        <begin position="128"/>
        <end position="149"/>
    </location>
</feature>
<keyword evidence="2" id="KW-1133">Transmembrane helix</keyword>
<dbReference type="Gene3D" id="3.40.50.300">
    <property type="entry name" value="P-loop containing nucleotide triphosphate hydrolases"/>
    <property type="match status" value="1"/>
</dbReference>
<feature type="transmembrane region" description="Helical" evidence="2">
    <location>
        <begin position="21"/>
        <end position="43"/>
    </location>
</feature>
<feature type="coiled-coil region" evidence="1">
    <location>
        <begin position="274"/>
        <end position="301"/>
    </location>
</feature>
<reference evidence="4 5" key="1">
    <citation type="submission" date="2019-01" db="EMBL/GenBank/DDBJ databases">
        <title>Coherence of Microcystis species and biogeography revealed through population genomics.</title>
        <authorList>
            <person name="Perez-Carrascal O.M."/>
            <person name="Terrat Y."/>
            <person name="Giani A."/>
            <person name="Fortin N."/>
            <person name="Tromas N."/>
            <person name="Shapiro B.J."/>
        </authorList>
    </citation>
    <scope>NUCLEOTIDE SEQUENCE [LARGE SCALE GENOMIC DNA]</scope>
    <source>
        <strain evidence="4">Ma_MB_S_20031200_S102</strain>
    </source>
</reference>
<dbReference type="Proteomes" id="UP000317708">
    <property type="component" value="Unassembled WGS sequence"/>
</dbReference>
<proteinExistence type="predicted"/>
<dbReference type="SUPFAM" id="SSF52540">
    <property type="entry name" value="P-loop containing nucleoside triphosphate hydrolases"/>
    <property type="match status" value="1"/>
</dbReference>
<accession>A0A552F6W0</accession>
<name>A0A552F6W0_MICAE</name>
<keyword evidence="2" id="KW-0472">Membrane</keyword>
<keyword evidence="1" id="KW-0175">Coiled coil</keyword>
<dbReference type="PANTHER" id="PTHR46844:SF1">
    <property type="entry name" value="SLR5058 PROTEIN"/>
    <property type="match status" value="1"/>
</dbReference>
<organism evidence="4 5">
    <name type="scientific">Microcystis aeruginosa Ma_MB_S_20031200_S102</name>
    <dbReference type="NCBI Taxonomy" id="2486254"/>
    <lineage>
        <taxon>Bacteria</taxon>
        <taxon>Bacillati</taxon>
        <taxon>Cyanobacteriota</taxon>
        <taxon>Cyanophyceae</taxon>
        <taxon>Oscillatoriophycideae</taxon>
        <taxon>Chroococcales</taxon>
        <taxon>Microcystaceae</taxon>
        <taxon>Microcystis</taxon>
    </lineage>
</organism>
<dbReference type="InterPro" id="IPR007111">
    <property type="entry name" value="NACHT_NTPase"/>
</dbReference>
<sequence>MREKGKETVKRMKFIHWKKQHLLMIFVLALAISVAWGTILPVFTQKPPAPNPCNQLRGDIQNRAKKDAEADRLNFFPFNTDKKKKTTGDILNLYKEASSQASCFPQAQLRAQLWDIYEQQYDINKYPAWIPLPFIVVSFILVVLVAFIGDTLKKWLNQSLDAIGKWIYKTFAGTPLFENIALKKYRQALIDKYQKLNIPFRPHRPLEMREIYVSLKAFKASDRSLIEVENAVQKYRRLVVKGAPGSGKSMLLKYLALSYSEGRFKNLSGRPVPILLELNRLNEANLTVEKLEQQLVEVCDRHNFPKANRFISQGLKDGRLLLLLDGLDEVSSGVRSSVVRCLKDFLELEKYKKCRVIITCRTAVYHNEFVDVTEQTLEIVEFSDQQMRRFLQAWKSQMPPEKSVEQLIQNLRAKPKIMALARNPLLLTIIAYLYTDTPFVLPHSRAEFYTKATDVLLELRDEERNIPNQYSGVNKRRVLQHLALYAQNSTNRQQQDRRSLLDSEVWEQVKQVLPSLNLEAKDANSIVDEIVKRSGLLLRIDGGQRYYFPHLTLQEYFVAAALTDKQDELIQKWQNAPSDWLEIVKLWCGLPNNSTDLITAVYQQDTLTAFECLADAQEVTPEVAQEIIDYFKTQLRTDESICSAFGSVAADFRPRGKALFDFLVASLDNSASQKAAAQALSATNLPQAVEKLVIYYDPNQPHFIEVREALIRMGGLAVNQLESLARKGSIEAMDDLVKIAIPEAAEALARLQEDPNLSGKVSFRLAALLNELEDSQAERNRTL</sequence>
<evidence type="ECO:0000313" key="4">
    <source>
        <dbReference type="EMBL" id="TRU42427.1"/>
    </source>
</evidence>
<dbReference type="EMBL" id="SFBI01000019">
    <property type="protein sequence ID" value="TRU42427.1"/>
    <property type="molecule type" value="Genomic_DNA"/>
</dbReference>
<keyword evidence="2" id="KW-0812">Transmembrane</keyword>
<gene>
    <name evidence="4" type="ORF">EWV92_01820</name>
</gene>
<evidence type="ECO:0000313" key="5">
    <source>
        <dbReference type="Proteomes" id="UP000317708"/>
    </source>
</evidence>
<dbReference type="Pfam" id="PF05729">
    <property type="entry name" value="NACHT"/>
    <property type="match status" value="1"/>
</dbReference>
<dbReference type="InterPro" id="IPR027417">
    <property type="entry name" value="P-loop_NTPase"/>
</dbReference>
<feature type="domain" description="NACHT" evidence="3">
    <location>
        <begin position="236"/>
        <end position="362"/>
    </location>
</feature>
<protein>
    <submittedName>
        <fullName evidence="4">NACHT domain-containing protein</fullName>
    </submittedName>
</protein>
<feature type="transmembrane region" description="Helical" evidence="2">
    <location>
        <begin position="417"/>
        <end position="435"/>
    </location>
</feature>